<keyword evidence="16 21" id="KW-1133">Transmembrane helix</keyword>
<feature type="transmembrane region" description="Helical" evidence="21">
    <location>
        <begin position="100"/>
        <end position="127"/>
    </location>
</feature>
<accession>A0ABW3TE35</accession>
<evidence type="ECO:0000256" key="6">
    <source>
        <dbReference type="ARBA" id="ARBA00022475"/>
    </source>
</evidence>
<evidence type="ECO:0000313" key="22">
    <source>
        <dbReference type="EMBL" id="MFD1195263.1"/>
    </source>
</evidence>
<comment type="catalytic activity">
    <reaction evidence="21">
        <text>a 1,2-diacyl-sn-glycerol + ATP = a 1,2-diacyl-sn-glycero-3-phosphate + ADP + H(+)</text>
        <dbReference type="Rhea" id="RHEA:10272"/>
        <dbReference type="ChEBI" id="CHEBI:15378"/>
        <dbReference type="ChEBI" id="CHEBI:17815"/>
        <dbReference type="ChEBI" id="CHEBI:30616"/>
        <dbReference type="ChEBI" id="CHEBI:58608"/>
        <dbReference type="ChEBI" id="CHEBI:456216"/>
        <dbReference type="EC" id="2.7.1.107"/>
    </reaction>
</comment>
<dbReference type="GO" id="GO:0004143">
    <property type="term" value="F:ATP-dependent diacylglycerol kinase activity"/>
    <property type="evidence" value="ECO:0007669"/>
    <property type="project" value="UniProtKB-EC"/>
</dbReference>
<dbReference type="Pfam" id="PF01219">
    <property type="entry name" value="DAGK_prokar"/>
    <property type="match status" value="1"/>
</dbReference>
<dbReference type="InterPro" id="IPR036945">
    <property type="entry name" value="DAGK_sf"/>
</dbReference>
<evidence type="ECO:0000256" key="1">
    <source>
        <dbReference type="ARBA" id="ARBA00001946"/>
    </source>
</evidence>
<reference evidence="23" key="1">
    <citation type="journal article" date="2019" name="Int. J. Syst. Evol. Microbiol.">
        <title>The Global Catalogue of Microorganisms (GCM) 10K type strain sequencing project: providing services to taxonomists for standard genome sequencing and annotation.</title>
        <authorList>
            <consortium name="The Broad Institute Genomics Platform"/>
            <consortium name="The Broad Institute Genome Sequencing Center for Infectious Disease"/>
            <person name="Wu L."/>
            <person name="Ma J."/>
        </authorList>
    </citation>
    <scope>NUCLEOTIDE SEQUENCE [LARGE SCALE GENOMIC DNA]</scope>
    <source>
        <strain evidence="23">CCUG 55328</strain>
    </source>
</reference>
<evidence type="ECO:0000256" key="18">
    <source>
        <dbReference type="ARBA" id="ARBA00023136"/>
    </source>
</evidence>
<keyword evidence="19" id="KW-0594">Phospholipid biosynthesis</keyword>
<dbReference type="InterPro" id="IPR000829">
    <property type="entry name" value="DAGK"/>
</dbReference>
<dbReference type="PANTHER" id="PTHR34299">
    <property type="entry name" value="DIACYLGLYCEROL KINASE"/>
    <property type="match status" value="1"/>
</dbReference>
<keyword evidence="11" id="KW-0479">Metal-binding</keyword>
<evidence type="ECO:0000256" key="5">
    <source>
        <dbReference type="ARBA" id="ARBA00017575"/>
    </source>
</evidence>
<comment type="similarity">
    <text evidence="3 21">Belongs to the bacterial diacylglycerol kinase family.</text>
</comment>
<evidence type="ECO:0000256" key="16">
    <source>
        <dbReference type="ARBA" id="ARBA00022989"/>
    </source>
</evidence>
<keyword evidence="6" id="KW-1003">Cell membrane</keyword>
<keyword evidence="14 21" id="KW-0067">ATP-binding</keyword>
<organism evidence="22 23">
    <name type="scientific">Seohaeicola saemankumensis</name>
    <dbReference type="NCBI Taxonomy" id="481181"/>
    <lineage>
        <taxon>Bacteria</taxon>
        <taxon>Pseudomonadati</taxon>
        <taxon>Pseudomonadota</taxon>
        <taxon>Alphaproteobacteria</taxon>
        <taxon>Rhodobacterales</taxon>
        <taxon>Roseobacteraceae</taxon>
        <taxon>Seohaeicola</taxon>
    </lineage>
</organism>
<evidence type="ECO:0000256" key="17">
    <source>
        <dbReference type="ARBA" id="ARBA00023098"/>
    </source>
</evidence>
<keyword evidence="10 21" id="KW-0812">Transmembrane</keyword>
<proteinExistence type="inferred from homology"/>
<evidence type="ECO:0000256" key="21">
    <source>
        <dbReference type="RuleBase" id="RU363065"/>
    </source>
</evidence>
<comment type="cofactor">
    <cofactor evidence="1">
        <name>Mg(2+)</name>
        <dbReference type="ChEBI" id="CHEBI:18420"/>
    </cofactor>
</comment>
<dbReference type="Gene3D" id="1.10.287.3610">
    <property type="match status" value="1"/>
</dbReference>
<keyword evidence="8 21" id="KW-0997">Cell inner membrane</keyword>
<dbReference type="InterPro" id="IPR033718">
    <property type="entry name" value="DAGK_prok"/>
</dbReference>
<dbReference type="PANTHER" id="PTHR34299:SF1">
    <property type="entry name" value="DIACYLGLYCEROL KINASE"/>
    <property type="match status" value="1"/>
</dbReference>
<comment type="caution">
    <text evidence="21">Lacks conserved residue(s) required for the propagation of feature annotation.</text>
</comment>
<keyword evidence="12 21" id="KW-0547">Nucleotide-binding</keyword>
<keyword evidence="15" id="KW-0460">Magnesium</keyword>
<keyword evidence="20 21" id="KW-1208">Phospholipid metabolism</keyword>
<keyword evidence="17 21" id="KW-0443">Lipid metabolism</keyword>
<keyword evidence="7" id="KW-0444">Lipid biosynthesis</keyword>
<sequence>MTQQKPQRKTGFAHLIAATGYSVAGLRRMWQESAFRQEVIGGAAVLLLLLALGGSAGQIGLMTVLLLALLAIEALNTAIEAIVDHLSPDWSVFAKQAKDIASAAVFLMILANGVCLSVILLDLALAAA</sequence>
<evidence type="ECO:0000313" key="23">
    <source>
        <dbReference type="Proteomes" id="UP001597151"/>
    </source>
</evidence>
<evidence type="ECO:0000256" key="4">
    <source>
        <dbReference type="ARBA" id="ARBA00012133"/>
    </source>
</evidence>
<evidence type="ECO:0000256" key="19">
    <source>
        <dbReference type="ARBA" id="ARBA00023209"/>
    </source>
</evidence>
<keyword evidence="9 21" id="KW-0808">Transferase</keyword>
<comment type="function">
    <text evidence="21">Catalyzes the ATP-dependent phosphorylation of sn-l,2-diacylglycerol (DAG) to phosphatidic acid. Involved in the recycling of diacylglycerol produced as a by-product during membrane-derived oligosaccharide (MDO) biosynthesis.</text>
</comment>
<evidence type="ECO:0000256" key="7">
    <source>
        <dbReference type="ARBA" id="ARBA00022516"/>
    </source>
</evidence>
<evidence type="ECO:0000256" key="15">
    <source>
        <dbReference type="ARBA" id="ARBA00022842"/>
    </source>
</evidence>
<comment type="subcellular location">
    <subcellularLocation>
        <location evidence="2 21">Cell inner membrane</location>
        <topology evidence="2 21">Multi-pass membrane protein</topology>
    </subcellularLocation>
</comment>
<evidence type="ECO:0000256" key="20">
    <source>
        <dbReference type="ARBA" id="ARBA00023264"/>
    </source>
</evidence>
<evidence type="ECO:0000256" key="12">
    <source>
        <dbReference type="ARBA" id="ARBA00022741"/>
    </source>
</evidence>
<dbReference type="PROSITE" id="PS01069">
    <property type="entry name" value="DAGK_PROKAR"/>
    <property type="match status" value="1"/>
</dbReference>
<name>A0ABW3TE35_9RHOB</name>
<dbReference type="Proteomes" id="UP001597151">
    <property type="component" value="Unassembled WGS sequence"/>
</dbReference>
<evidence type="ECO:0000256" key="9">
    <source>
        <dbReference type="ARBA" id="ARBA00022679"/>
    </source>
</evidence>
<evidence type="ECO:0000256" key="13">
    <source>
        <dbReference type="ARBA" id="ARBA00022777"/>
    </source>
</evidence>
<evidence type="ECO:0000256" key="8">
    <source>
        <dbReference type="ARBA" id="ARBA00022519"/>
    </source>
</evidence>
<evidence type="ECO:0000256" key="2">
    <source>
        <dbReference type="ARBA" id="ARBA00004429"/>
    </source>
</evidence>
<protein>
    <recommendedName>
        <fullName evidence="5 21">Diacylglycerol kinase</fullName>
        <ecNumber evidence="4 21">2.7.1.107</ecNumber>
    </recommendedName>
</protein>
<keyword evidence="18 21" id="KW-0472">Membrane</keyword>
<dbReference type="RefSeq" id="WP_380791765.1">
    <property type="nucleotide sequence ID" value="NZ_JBHTKR010000004.1"/>
</dbReference>
<evidence type="ECO:0000256" key="11">
    <source>
        <dbReference type="ARBA" id="ARBA00022723"/>
    </source>
</evidence>
<evidence type="ECO:0000256" key="14">
    <source>
        <dbReference type="ARBA" id="ARBA00022840"/>
    </source>
</evidence>
<dbReference type="CDD" id="cd14264">
    <property type="entry name" value="DAGK_IM"/>
    <property type="match status" value="1"/>
</dbReference>
<feature type="transmembrane region" description="Helical" evidence="21">
    <location>
        <begin position="35"/>
        <end position="53"/>
    </location>
</feature>
<comment type="caution">
    <text evidence="22">The sequence shown here is derived from an EMBL/GenBank/DDBJ whole genome shotgun (WGS) entry which is preliminary data.</text>
</comment>
<keyword evidence="13 21" id="KW-0418">Kinase</keyword>
<gene>
    <name evidence="22" type="ORF">ACFQ3C_11330</name>
</gene>
<keyword evidence="23" id="KW-1185">Reference proteome</keyword>
<evidence type="ECO:0000256" key="3">
    <source>
        <dbReference type="ARBA" id="ARBA00005967"/>
    </source>
</evidence>
<dbReference type="EMBL" id="JBHTKR010000004">
    <property type="protein sequence ID" value="MFD1195263.1"/>
    <property type="molecule type" value="Genomic_DNA"/>
</dbReference>
<dbReference type="EC" id="2.7.1.107" evidence="4 21"/>
<evidence type="ECO:0000256" key="10">
    <source>
        <dbReference type="ARBA" id="ARBA00022692"/>
    </source>
</evidence>